<reference evidence="2" key="2">
    <citation type="submission" date="2025-08" db="UniProtKB">
        <authorList>
            <consortium name="Ensembl"/>
        </authorList>
    </citation>
    <scope>IDENTIFICATION</scope>
    <source>
        <strain evidence="2">Guanapo</strain>
    </source>
</reference>
<feature type="region of interest" description="Disordered" evidence="1">
    <location>
        <begin position="71"/>
        <end position="148"/>
    </location>
</feature>
<reference evidence="3" key="1">
    <citation type="submission" date="2013-11" db="EMBL/GenBank/DDBJ databases">
        <title>The genomic landscape of the Guanapo guppy.</title>
        <authorList>
            <person name="Kuenstner A."/>
            <person name="Dreyer C."/>
        </authorList>
    </citation>
    <scope>NUCLEOTIDE SEQUENCE</scope>
    <source>
        <strain evidence="3">Guanapo</strain>
    </source>
</reference>
<protein>
    <recommendedName>
        <fullName evidence="4">Dynein heavy chain linker domain-containing protein</fullName>
    </recommendedName>
</protein>
<sequence>LLRSTEIDCIKLRLDCNFKGMRLHAIDHPFPPPLPEKCAADPSDIYQVVQRHSNYPPIIQTNTFRVSVPFKEQRHHRAPSESIGNNYSPKAQDLKIDKLTRQRPSRKSSATATGPKRKFHAPSSPSSPTQTKSKRRKTRIYRSPPMSPSEQLVIMHKQEETQNAQNEYSETDLERYTYYVKRGIPFYMLAPYPKQSMVNIKNMLPPEPEEGVKKPIRTLRNNLTEEVEDGYYFNLRKSIVDYILMDPSEGLRLTINNIPKPFPRRVIRPPVPWAVSYREAKLWQMQHLFNVCPFMGLLQQIWIERGDFDVLIFVHSQILLVKLQVKNSEIEFSPSFQECWEVIREAFMQIIRSLECKLFSDIDRQYLSTVRPDESLVTDILAQVEEAFQKNTVGPIRYLDLYEKYRNLLDNKSDEEISEFISSTHSLQDSKIDSIMRMWMKIASLRIAVPLSMFCLNARDLNDYLCDCANKLIARIVTFEMDENRRLNIE</sequence>
<dbReference type="GO" id="GO:0051959">
    <property type="term" value="F:dynein light intermediate chain binding"/>
    <property type="evidence" value="ECO:0007669"/>
    <property type="project" value="InterPro"/>
</dbReference>
<dbReference type="InterPro" id="IPR026983">
    <property type="entry name" value="DHC"/>
</dbReference>
<dbReference type="GO" id="GO:0007018">
    <property type="term" value="P:microtubule-based movement"/>
    <property type="evidence" value="ECO:0007669"/>
    <property type="project" value="InterPro"/>
</dbReference>
<accession>A0A3P9MWQ0</accession>
<dbReference type="GeneTree" id="ENSGT00940000154959"/>
<evidence type="ECO:0000313" key="2">
    <source>
        <dbReference type="Ensembl" id="ENSPREP00000001734.1"/>
    </source>
</evidence>
<organism evidence="2 3">
    <name type="scientific">Poecilia reticulata</name>
    <name type="common">Guppy</name>
    <name type="synonym">Acanthophacelus reticulatus</name>
    <dbReference type="NCBI Taxonomy" id="8081"/>
    <lineage>
        <taxon>Eukaryota</taxon>
        <taxon>Metazoa</taxon>
        <taxon>Chordata</taxon>
        <taxon>Craniata</taxon>
        <taxon>Vertebrata</taxon>
        <taxon>Euteleostomi</taxon>
        <taxon>Actinopterygii</taxon>
        <taxon>Neopterygii</taxon>
        <taxon>Teleostei</taxon>
        <taxon>Neoteleostei</taxon>
        <taxon>Acanthomorphata</taxon>
        <taxon>Ovalentaria</taxon>
        <taxon>Atherinomorphae</taxon>
        <taxon>Cyprinodontiformes</taxon>
        <taxon>Poeciliidae</taxon>
        <taxon>Poeciliinae</taxon>
        <taxon>Poecilia</taxon>
    </lineage>
</organism>
<dbReference type="GO" id="GO:0045505">
    <property type="term" value="F:dynein intermediate chain binding"/>
    <property type="evidence" value="ECO:0007669"/>
    <property type="project" value="InterPro"/>
</dbReference>
<evidence type="ECO:0008006" key="4">
    <source>
        <dbReference type="Google" id="ProtNLM"/>
    </source>
</evidence>
<dbReference type="GO" id="GO:0030286">
    <property type="term" value="C:dynein complex"/>
    <property type="evidence" value="ECO:0007669"/>
    <property type="project" value="InterPro"/>
</dbReference>
<dbReference type="PANTHER" id="PTHR22878:SF71">
    <property type="entry name" value="DYNEIN, AXONEMAL, HEAVY CHAIN 3"/>
    <property type="match status" value="1"/>
</dbReference>
<dbReference type="Ensembl" id="ENSPRET00000001777.1">
    <property type="protein sequence ID" value="ENSPREP00000001734.1"/>
    <property type="gene ID" value="ENSPREG00000001240.1"/>
</dbReference>
<evidence type="ECO:0000313" key="3">
    <source>
        <dbReference type="Proteomes" id="UP000242638"/>
    </source>
</evidence>
<reference evidence="2" key="3">
    <citation type="submission" date="2025-09" db="UniProtKB">
        <authorList>
            <consortium name="Ensembl"/>
        </authorList>
    </citation>
    <scope>IDENTIFICATION</scope>
    <source>
        <strain evidence="2">Guanapo</strain>
    </source>
</reference>
<evidence type="ECO:0000256" key="1">
    <source>
        <dbReference type="SAM" id="MobiDB-lite"/>
    </source>
</evidence>
<proteinExistence type="predicted"/>
<keyword evidence="3" id="KW-1185">Reference proteome</keyword>
<dbReference type="Proteomes" id="UP000242638">
    <property type="component" value="Unassembled WGS sequence"/>
</dbReference>
<dbReference type="AlphaFoldDB" id="A0A3P9MWQ0"/>
<dbReference type="PANTHER" id="PTHR22878">
    <property type="entry name" value="DYNEIN HEAVY CHAIN 6, AXONEMAL-LIKE-RELATED"/>
    <property type="match status" value="1"/>
</dbReference>
<name>A0A3P9MWQ0_POERE</name>